<feature type="DNA-binding region" description="OmpR/PhoB-type" evidence="3">
    <location>
        <begin position="132"/>
        <end position="230"/>
    </location>
</feature>
<dbReference type="PANTHER" id="PTHR48111:SF59">
    <property type="entry name" value="TRANSCRIPTIONAL REGULATORY PROTEIN BAER"/>
    <property type="match status" value="1"/>
</dbReference>
<dbReference type="Pfam" id="PF00072">
    <property type="entry name" value="Response_reg"/>
    <property type="match status" value="1"/>
</dbReference>
<evidence type="ECO:0000256" key="2">
    <source>
        <dbReference type="PROSITE-ProRule" id="PRU00169"/>
    </source>
</evidence>
<dbReference type="InterPro" id="IPR001789">
    <property type="entry name" value="Sig_transdc_resp-reg_receiver"/>
</dbReference>
<dbReference type="SUPFAM" id="SSF46894">
    <property type="entry name" value="C-terminal effector domain of the bipartite response regulators"/>
    <property type="match status" value="1"/>
</dbReference>
<proteinExistence type="predicted"/>
<evidence type="ECO:0000313" key="6">
    <source>
        <dbReference type="EMBL" id="WWR48407.1"/>
    </source>
</evidence>
<gene>
    <name evidence="6" type="ORF">RZ517_02475</name>
</gene>
<protein>
    <submittedName>
        <fullName evidence="6">Response regulator transcription factor</fullName>
    </submittedName>
</protein>
<evidence type="ECO:0000313" key="7">
    <source>
        <dbReference type="Proteomes" id="UP001364156"/>
    </source>
</evidence>
<feature type="modified residue" description="4-aspartylphosphate" evidence="2">
    <location>
        <position position="56"/>
    </location>
</feature>
<dbReference type="SUPFAM" id="SSF52172">
    <property type="entry name" value="CheY-like"/>
    <property type="match status" value="1"/>
</dbReference>
<dbReference type="Gene3D" id="1.10.10.10">
    <property type="entry name" value="Winged helix-like DNA-binding domain superfamily/Winged helix DNA-binding domain"/>
    <property type="match status" value="1"/>
</dbReference>
<dbReference type="SMART" id="SM00862">
    <property type="entry name" value="Trans_reg_C"/>
    <property type="match status" value="1"/>
</dbReference>
<evidence type="ECO:0000259" key="5">
    <source>
        <dbReference type="PROSITE" id="PS51755"/>
    </source>
</evidence>
<dbReference type="PANTHER" id="PTHR48111">
    <property type="entry name" value="REGULATOR OF RPOS"/>
    <property type="match status" value="1"/>
</dbReference>
<dbReference type="Proteomes" id="UP001364156">
    <property type="component" value="Chromosome"/>
</dbReference>
<keyword evidence="7" id="KW-1185">Reference proteome</keyword>
<evidence type="ECO:0000256" key="3">
    <source>
        <dbReference type="PROSITE-ProRule" id="PRU01091"/>
    </source>
</evidence>
<dbReference type="SMART" id="SM00448">
    <property type="entry name" value="REC"/>
    <property type="match status" value="1"/>
</dbReference>
<dbReference type="CDD" id="cd00383">
    <property type="entry name" value="trans_reg_C"/>
    <property type="match status" value="1"/>
</dbReference>
<evidence type="ECO:0000259" key="4">
    <source>
        <dbReference type="PROSITE" id="PS50110"/>
    </source>
</evidence>
<dbReference type="Gene3D" id="6.10.250.690">
    <property type="match status" value="1"/>
</dbReference>
<feature type="domain" description="OmpR/PhoB-type" evidence="5">
    <location>
        <begin position="132"/>
        <end position="230"/>
    </location>
</feature>
<organism evidence="6 7">
    <name type="scientific">Roseovarius phycicola</name>
    <dbReference type="NCBI Taxonomy" id="3080976"/>
    <lineage>
        <taxon>Bacteria</taxon>
        <taxon>Pseudomonadati</taxon>
        <taxon>Pseudomonadota</taxon>
        <taxon>Alphaproteobacteria</taxon>
        <taxon>Rhodobacterales</taxon>
        <taxon>Roseobacteraceae</taxon>
        <taxon>Roseovarius</taxon>
    </lineage>
</organism>
<dbReference type="InterPro" id="IPR036388">
    <property type="entry name" value="WH-like_DNA-bd_sf"/>
</dbReference>
<sequence>MDRVMSHILIVDDDPQIREVLRIALRQDGYDVSEAGDGAEGLAKARNGKADLIVLDIGMPEMDGLEVCRRLRTEYNTPVLFLTARDDEIDRVLGFELGGDDYVTKPFSPRELLARIRAILKRTSGVAPGISQGMLTRGALQLDPGRHLCTFENQPVALTKREMDMLAHLMARPDHVATKAQLTDAVYGPSLHVSDRTLDSHLRNLRAKLAEAGCDTAIETVHGVGIRMGACQGG</sequence>
<dbReference type="EMBL" id="CP146069">
    <property type="protein sequence ID" value="WWR48407.1"/>
    <property type="molecule type" value="Genomic_DNA"/>
</dbReference>
<keyword evidence="1 3" id="KW-0238">DNA-binding</keyword>
<keyword evidence="2" id="KW-0597">Phosphoprotein</keyword>
<dbReference type="InterPro" id="IPR039420">
    <property type="entry name" value="WalR-like"/>
</dbReference>
<name>A0ABZ2HPX8_9RHOB</name>
<dbReference type="Gene3D" id="3.40.50.2300">
    <property type="match status" value="1"/>
</dbReference>
<dbReference type="InterPro" id="IPR016032">
    <property type="entry name" value="Sig_transdc_resp-reg_C-effctor"/>
</dbReference>
<reference evidence="6 7" key="1">
    <citation type="submission" date="2023-10" db="EMBL/GenBank/DDBJ databases">
        <title>Roseovarius strain S88 nov., isolated from a marine algae.</title>
        <authorList>
            <person name="Lee M.W."/>
            <person name="Lee J.K."/>
            <person name="Kim J.M."/>
            <person name="Choi D.G."/>
            <person name="Baek J.H."/>
            <person name="Bayburt H."/>
            <person name="Jung J.J."/>
            <person name="Han D.M."/>
            <person name="Jeon C.O."/>
        </authorList>
    </citation>
    <scope>NUCLEOTIDE SEQUENCE [LARGE SCALE GENOMIC DNA]</scope>
    <source>
        <strain evidence="6 7">S88</strain>
    </source>
</reference>
<evidence type="ECO:0000256" key="1">
    <source>
        <dbReference type="ARBA" id="ARBA00023125"/>
    </source>
</evidence>
<dbReference type="PROSITE" id="PS51755">
    <property type="entry name" value="OMPR_PHOB"/>
    <property type="match status" value="1"/>
</dbReference>
<feature type="domain" description="Response regulatory" evidence="4">
    <location>
        <begin position="7"/>
        <end position="120"/>
    </location>
</feature>
<dbReference type="InterPro" id="IPR011006">
    <property type="entry name" value="CheY-like_superfamily"/>
</dbReference>
<dbReference type="Pfam" id="PF00486">
    <property type="entry name" value="Trans_reg_C"/>
    <property type="match status" value="1"/>
</dbReference>
<dbReference type="PROSITE" id="PS50110">
    <property type="entry name" value="RESPONSE_REGULATORY"/>
    <property type="match status" value="1"/>
</dbReference>
<dbReference type="InterPro" id="IPR001867">
    <property type="entry name" value="OmpR/PhoB-type_DNA-bd"/>
</dbReference>
<accession>A0ABZ2HPX8</accession>